<dbReference type="Proteomes" id="UP001596200">
    <property type="component" value="Unassembled WGS sequence"/>
</dbReference>
<dbReference type="RefSeq" id="WP_344509124.1">
    <property type="nucleotide sequence ID" value="NZ_BAAATU010000009.1"/>
</dbReference>
<gene>
    <name evidence="1" type="ORF">ACFP1B_21795</name>
</gene>
<reference evidence="2" key="1">
    <citation type="journal article" date="2019" name="Int. J. Syst. Evol. Microbiol.">
        <title>The Global Catalogue of Microorganisms (GCM) 10K type strain sequencing project: providing services to taxonomists for standard genome sequencing and annotation.</title>
        <authorList>
            <consortium name="The Broad Institute Genomics Platform"/>
            <consortium name="The Broad Institute Genome Sequencing Center for Infectious Disease"/>
            <person name="Wu L."/>
            <person name="Ma J."/>
        </authorList>
    </citation>
    <scope>NUCLEOTIDE SEQUENCE [LARGE SCALE GENOMIC DNA]</scope>
    <source>
        <strain evidence="2">JCM 4147</strain>
    </source>
</reference>
<organism evidence="1 2">
    <name type="scientific">Streptomyces pulveraceus</name>
    <dbReference type="NCBI Taxonomy" id="68258"/>
    <lineage>
        <taxon>Bacteria</taxon>
        <taxon>Bacillati</taxon>
        <taxon>Actinomycetota</taxon>
        <taxon>Actinomycetes</taxon>
        <taxon>Kitasatosporales</taxon>
        <taxon>Streptomycetaceae</taxon>
        <taxon>Streptomyces</taxon>
    </lineage>
</organism>
<proteinExistence type="predicted"/>
<evidence type="ECO:0000313" key="1">
    <source>
        <dbReference type="EMBL" id="MFC5916034.1"/>
    </source>
</evidence>
<dbReference type="EMBL" id="JBHSPU010000017">
    <property type="protein sequence ID" value="MFC5916034.1"/>
    <property type="molecule type" value="Genomic_DNA"/>
</dbReference>
<comment type="caution">
    <text evidence="1">The sequence shown here is derived from an EMBL/GenBank/DDBJ whole genome shotgun (WGS) entry which is preliminary data.</text>
</comment>
<evidence type="ECO:0000313" key="2">
    <source>
        <dbReference type="Proteomes" id="UP001596200"/>
    </source>
</evidence>
<keyword evidence="2" id="KW-1185">Reference proteome</keyword>
<protein>
    <submittedName>
        <fullName evidence="1">Uncharacterized protein</fullName>
    </submittedName>
</protein>
<name>A0ABW1GML7_9ACTN</name>
<sequence>MSRFSRARLNDEADYFTASAKRSEEAALDGDRAAADMANGPRTRAVAAKCAQVARSNAADYRDIAAALRDGEIPDCLDLD</sequence>
<accession>A0ABW1GML7</accession>